<dbReference type="PROSITE" id="PS01009">
    <property type="entry name" value="CRISP_1"/>
    <property type="match status" value="1"/>
</dbReference>
<reference evidence="8" key="1">
    <citation type="journal article" date="2023" name="Nat. Commun.">
        <title>Diploid and tetraploid genomes of Acorus and the evolution of monocots.</title>
        <authorList>
            <person name="Ma L."/>
            <person name="Liu K.W."/>
            <person name="Li Z."/>
            <person name="Hsiao Y.Y."/>
            <person name="Qi Y."/>
            <person name="Fu T."/>
            <person name="Tang G.D."/>
            <person name="Zhang D."/>
            <person name="Sun W.H."/>
            <person name="Liu D.K."/>
            <person name="Li Y."/>
            <person name="Chen G.Z."/>
            <person name="Liu X.D."/>
            <person name="Liao X.Y."/>
            <person name="Jiang Y.T."/>
            <person name="Yu X."/>
            <person name="Hao Y."/>
            <person name="Huang J."/>
            <person name="Zhao X.W."/>
            <person name="Ke S."/>
            <person name="Chen Y.Y."/>
            <person name="Wu W.L."/>
            <person name="Hsu J.L."/>
            <person name="Lin Y.F."/>
            <person name="Huang M.D."/>
            <person name="Li C.Y."/>
            <person name="Huang L."/>
            <person name="Wang Z.W."/>
            <person name="Zhao X."/>
            <person name="Zhong W.Y."/>
            <person name="Peng D.H."/>
            <person name="Ahmad S."/>
            <person name="Lan S."/>
            <person name="Zhang J.S."/>
            <person name="Tsai W.C."/>
            <person name="Van de Peer Y."/>
            <person name="Liu Z.J."/>
        </authorList>
    </citation>
    <scope>NUCLEOTIDE SEQUENCE</scope>
    <source>
        <strain evidence="8">CP</strain>
    </source>
</reference>
<evidence type="ECO:0000313" key="8">
    <source>
        <dbReference type="EMBL" id="KAK1300951.1"/>
    </source>
</evidence>
<feature type="domain" description="SCP" evidence="7">
    <location>
        <begin position="28"/>
        <end position="162"/>
    </location>
</feature>
<dbReference type="Gene3D" id="3.40.33.10">
    <property type="entry name" value="CAP"/>
    <property type="match status" value="1"/>
</dbReference>
<comment type="function">
    <text evidence="1">Probably involved in the defense reaction of plants against pathogens.</text>
</comment>
<dbReference type="InterPro" id="IPR001283">
    <property type="entry name" value="CRISP-related"/>
</dbReference>
<evidence type="ECO:0000256" key="6">
    <source>
        <dbReference type="SAM" id="SignalP"/>
    </source>
</evidence>
<organism evidence="8 9">
    <name type="scientific">Acorus calamus</name>
    <name type="common">Sweet flag</name>
    <dbReference type="NCBI Taxonomy" id="4465"/>
    <lineage>
        <taxon>Eukaryota</taxon>
        <taxon>Viridiplantae</taxon>
        <taxon>Streptophyta</taxon>
        <taxon>Embryophyta</taxon>
        <taxon>Tracheophyta</taxon>
        <taxon>Spermatophyta</taxon>
        <taxon>Magnoliopsida</taxon>
        <taxon>Liliopsida</taxon>
        <taxon>Acoraceae</taxon>
        <taxon>Acorus</taxon>
    </lineage>
</organism>
<feature type="signal peptide" evidence="6">
    <location>
        <begin position="1"/>
        <end position="26"/>
    </location>
</feature>
<evidence type="ECO:0000256" key="2">
    <source>
        <dbReference type="ARBA" id="ARBA00009923"/>
    </source>
</evidence>
<dbReference type="Proteomes" id="UP001180020">
    <property type="component" value="Unassembled WGS sequence"/>
</dbReference>
<dbReference type="SMART" id="SM00198">
    <property type="entry name" value="SCP"/>
    <property type="match status" value="1"/>
</dbReference>
<sequence>MRPSTRLACAMIFSAAIFMMVHTSHAQNSPKDYVDAHNAARSKVGVGPVTWDPTVAAYAQNYARQRSGDCRLVHSDSNGRYGENLFWGKGKEYWATDAVKSWVDEENDYSYNSNTCARGKACGHYTQVVWRSSTRIGCARVKCNDGAIFITCNYSPPGNVNGRRPY</sequence>
<proteinExistence type="inferred from homology"/>
<dbReference type="PRINTS" id="PR00837">
    <property type="entry name" value="V5TPXLIKE"/>
</dbReference>
<dbReference type="InterPro" id="IPR018244">
    <property type="entry name" value="Allrgn_V5/Tpx1_CS"/>
</dbReference>
<keyword evidence="5" id="KW-0568">Pathogenesis-related protein</keyword>
<protein>
    <recommendedName>
        <fullName evidence="7">SCP domain-containing protein</fullName>
    </recommendedName>
</protein>
<comment type="similarity">
    <text evidence="2">Belongs to the CRISP family.</text>
</comment>
<dbReference type="FunFam" id="3.40.33.10:FF:000006">
    <property type="entry name" value="Putative pathogenesis-related protein 1"/>
    <property type="match status" value="1"/>
</dbReference>
<evidence type="ECO:0000256" key="4">
    <source>
        <dbReference type="ARBA" id="ARBA00023157"/>
    </source>
</evidence>
<dbReference type="InterPro" id="IPR035940">
    <property type="entry name" value="CAP_sf"/>
</dbReference>
<dbReference type="PANTHER" id="PTHR10334">
    <property type="entry name" value="CYSTEINE-RICH SECRETORY PROTEIN-RELATED"/>
    <property type="match status" value="1"/>
</dbReference>
<dbReference type="PROSITE" id="PS01010">
    <property type="entry name" value="CRISP_2"/>
    <property type="match status" value="1"/>
</dbReference>
<dbReference type="AlphaFoldDB" id="A0AAV9DH78"/>
<feature type="chain" id="PRO_5043888755" description="SCP domain-containing protein" evidence="6">
    <location>
        <begin position="27"/>
        <end position="166"/>
    </location>
</feature>
<dbReference type="EMBL" id="JAUJYO010000013">
    <property type="protein sequence ID" value="KAK1300951.1"/>
    <property type="molecule type" value="Genomic_DNA"/>
</dbReference>
<gene>
    <name evidence="8" type="ORF">QJS10_CPB13g00046</name>
</gene>
<reference evidence="8" key="2">
    <citation type="submission" date="2023-06" db="EMBL/GenBank/DDBJ databases">
        <authorList>
            <person name="Ma L."/>
            <person name="Liu K.-W."/>
            <person name="Li Z."/>
            <person name="Hsiao Y.-Y."/>
            <person name="Qi Y."/>
            <person name="Fu T."/>
            <person name="Tang G."/>
            <person name="Zhang D."/>
            <person name="Sun W.-H."/>
            <person name="Liu D.-K."/>
            <person name="Li Y."/>
            <person name="Chen G.-Z."/>
            <person name="Liu X.-D."/>
            <person name="Liao X.-Y."/>
            <person name="Jiang Y.-T."/>
            <person name="Yu X."/>
            <person name="Hao Y."/>
            <person name="Huang J."/>
            <person name="Zhao X.-W."/>
            <person name="Ke S."/>
            <person name="Chen Y.-Y."/>
            <person name="Wu W.-L."/>
            <person name="Hsu J.-L."/>
            <person name="Lin Y.-F."/>
            <person name="Huang M.-D."/>
            <person name="Li C.-Y."/>
            <person name="Huang L."/>
            <person name="Wang Z.-W."/>
            <person name="Zhao X."/>
            <person name="Zhong W.-Y."/>
            <person name="Peng D.-H."/>
            <person name="Ahmad S."/>
            <person name="Lan S."/>
            <person name="Zhang J.-S."/>
            <person name="Tsai W.-C."/>
            <person name="Van De Peer Y."/>
            <person name="Liu Z.-J."/>
        </authorList>
    </citation>
    <scope>NUCLEOTIDE SEQUENCE</scope>
    <source>
        <strain evidence="8">CP</strain>
        <tissue evidence="8">Leaves</tissue>
    </source>
</reference>
<keyword evidence="5" id="KW-0611">Plant defense</keyword>
<dbReference type="CDD" id="cd05381">
    <property type="entry name" value="CAP_PR-1"/>
    <property type="match status" value="1"/>
</dbReference>
<dbReference type="Pfam" id="PF00188">
    <property type="entry name" value="CAP"/>
    <property type="match status" value="1"/>
</dbReference>
<dbReference type="GO" id="GO:0098542">
    <property type="term" value="P:defense response to other organism"/>
    <property type="evidence" value="ECO:0007669"/>
    <property type="project" value="UniProtKB-ARBA"/>
</dbReference>
<dbReference type="PRINTS" id="PR00838">
    <property type="entry name" value="V5ALLERGEN"/>
</dbReference>
<evidence type="ECO:0000259" key="7">
    <source>
        <dbReference type="SMART" id="SM00198"/>
    </source>
</evidence>
<dbReference type="GO" id="GO:0005576">
    <property type="term" value="C:extracellular region"/>
    <property type="evidence" value="ECO:0007669"/>
    <property type="project" value="InterPro"/>
</dbReference>
<dbReference type="SUPFAM" id="SSF55797">
    <property type="entry name" value="PR-1-like"/>
    <property type="match status" value="1"/>
</dbReference>
<evidence type="ECO:0000256" key="1">
    <source>
        <dbReference type="ARBA" id="ARBA00003143"/>
    </source>
</evidence>
<comment type="caution">
    <text evidence="8">The sequence shown here is derived from an EMBL/GenBank/DDBJ whole genome shotgun (WGS) entry which is preliminary data.</text>
</comment>
<keyword evidence="3 6" id="KW-0732">Signal</keyword>
<evidence type="ECO:0000256" key="3">
    <source>
        <dbReference type="ARBA" id="ARBA00022729"/>
    </source>
</evidence>
<keyword evidence="4" id="KW-1015">Disulfide bond</keyword>
<name>A0AAV9DH78_ACOCL</name>
<evidence type="ECO:0000256" key="5">
    <source>
        <dbReference type="ARBA" id="ARBA00023265"/>
    </source>
</evidence>
<keyword evidence="9" id="KW-1185">Reference proteome</keyword>
<dbReference type="InterPro" id="IPR002413">
    <property type="entry name" value="V5_allergen-like"/>
</dbReference>
<accession>A0AAV9DH78</accession>
<dbReference type="InterPro" id="IPR014044">
    <property type="entry name" value="CAP_dom"/>
</dbReference>
<evidence type="ECO:0000313" key="9">
    <source>
        <dbReference type="Proteomes" id="UP001180020"/>
    </source>
</evidence>